<protein>
    <recommendedName>
        <fullName evidence="2">alpha-L-rhamnosidase</fullName>
        <ecNumber evidence="2">3.2.1.40</ecNumber>
    </recommendedName>
</protein>
<dbReference type="EMBL" id="CP058316">
    <property type="protein sequence ID" value="QLD12753.1"/>
    <property type="molecule type" value="Genomic_DNA"/>
</dbReference>
<evidence type="ECO:0000256" key="4">
    <source>
        <dbReference type="SAM" id="MobiDB-lite"/>
    </source>
</evidence>
<dbReference type="Pfam" id="PF17389">
    <property type="entry name" value="Bac_rhamnosid6H"/>
    <property type="match status" value="1"/>
</dbReference>
<sequence>MTSATTSAKWITGPSPTSPSDRTTLYLRGDVTVERKVQEARARVSALGWYRFFVNSVNQTGTALVPRWTPFDHYVEYQEYDITEHLREGHNVLAMAIGEGRFRGHIGGSSRPDVYGDRLAGHVTIDIEYTDGSTATIVSDSSWLAGAGRISISDPMLGEKVDLRVSDDNWLSATTPPPNDPGRFGPVEIFPTQRNLIPEEGGRVEKVDTLRPLSITRTPAGTQLVDFGQNAAGVVRIHLQGKAGTVVTLTHSELVAANGSVDIDYLALPPVAKGIVQADRVILDGTPTWWQPWFTIHGFRYVEIDGLPNTLTADDLEYVVLSTNLAPTGTFQCSDERLNKLYENTKWSMRSNFTDTPTDCPTRERSGWTGDIQAFAATATTYANVSEYLRRYLRNLAVEQLPDGRIPPFIPAETSSFSGGLSKAFTILSSSAGWGDVSVQLPTVLHQYYDDTTSVELAYPAAKRWVDHLEHRAAHKRSIRRRLRARGAALENEKYIVDTGFNWGEWLRPGESFIASVADSALRSGPVIATAYLEHSARQLATLATALDRENDAKHYRQLADRTRKAWRAAFIHPDGRIGMNRQDDYVRALAFGLLQADEKAAAVERLVDLIEEAGDHLGTGFLSTPWLLFVLTDNGRADVAARLLLQTTTPSWLSQVERGATTTWETWEGYTQKGKAHASHNHYAYGAVTGFLIERLVGISPAEPGFRTINIRPTLLPGLTHAEATVGTPFGSAQAGWRIDGDDLDVNVTVPEGTTARLLIGPIDRHLTPGEHQLQYPITPISS</sequence>
<dbReference type="InterPro" id="IPR013737">
    <property type="entry name" value="Bac_rhamnosid_N"/>
</dbReference>
<dbReference type="GO" id="GO:0005975">
    <property type="term" value="P:carbohydrate metabolic process"/>
    <property type="evidence" value="ECO:0007669"/>
    <property type="project" value="InterPro"/>
</dbReference>
<dbReference type="SUPFAM" id="SSF48208">
    <property type="entry name" value="Six-hairpin glycosidases"/>
    <property type="match status" value="1"/>
</dbReference>
<dbReference type="InterPro" id="IPR008928">
    <property type="entry name" value="6-hairpin_glycosidase_sf"/>
</dbReference>
<dbReference type="InterPro" id="IPR035396">
    <property type="entry name" value="Bac_rhamnosid6H"/>
</dbReference>
<proteinExistence type="predicted"/>
<dbReference type="InterPro" id="IPR012341">
    <property type="entry name" value="6hp_glycosidase-like_sf"/>
</dbReference>
<evidence type="ECO:0000256" key="3">
    <source>
        <dbReference type="ARBA" id="ARBA00022801"/>
    </source>
</evidence>
<evidence type="ECO:0000259" key="8">
    <source>
        <dbReference type="Pfam" id="PF17390"/>
    </source>
</evidence>
<dbReference type="AlphaFoldDB" id="A0A7D5F8C7"/>
<keyword evidence="3 9" id="KW-0378">Hydrolase</keyword>
<feature type="domain" description="Bacterial alpha-L-rhamnosidase N-terminal" evidence="6">
    <location>
        <begin position="36"/>
        <end position="173"/>
    </location>
</feature>
<feature type="region of interest" description="Disordered" evidence="4">
    <location>
        <begin position="1"/>
        <end position="21"/>
    </location>
</feature>
<dbReference type="Pfam" id="PF17390">
    <property type="entry name" value="Bac_rhamnosid_C"/>
    <property type="match status" value="1"/>
</dbReference>
<evidence type="ECO:0000259" key="5">
    <source>
        <dbReference type="Pfam" id="PF05592"/>
    </source>
</evidence>
<dbReference type="InterPro" id="IPR035398">
    <property type="entry name" value="Bac_rhamnosid_C"/>
</dbReference>
<dbReference type="Proteomes" id="UP000509638">
    <property type="component" value="Chromosome"/>
</dbReference>
<organism evidence="9 10">
    <name type="scientific">Microbacterium oleivorans</name>
    <dbReference type="NCBI Taxonomy" id="273677"/>
    <lineage>
        <taxon>Bacteria</taxon>
        <taxon>Bacillati</taxon>
        <taxon>Actinomycetota</taxon>
        <taxon>Actinomycetes</taxon>
        <taxon>Micrococcales</taxon>
        <taxon>Microbacteriaceae</taxon>
        <taxon>Microbacterium</taxon>
    </lineage>
</organism>
<dbReference type="InterPro" id="IPR016007">
    <property type="entry name" value="Alpha_rhamnosid"/>
</dbReference>
<evidence type="ECO:0000256" key="1">
    <source>
        <dbReference type="ARBA" id="ARBA00001445"/>
    </source>
</evidence>
<evidence type="ECO:0000256" key="2">
    <source>
        <dbReference type="ARBA" id="ARBA00012652"/>
    </source>
</evidence>
<dbReference type="RefSeq" id="WP_178013776.1">
    <property type="nucleotide sequence ID" value="NZ_CP058316.1"/>
</dbReference>
<dbReference type="Gene3D" id="1.50.10.10">
    <property type="match status" value="1"/>
</dbReference>
<name>A0A7D5F8C7_9MICO</name>
<dbReference type="Gene3D" id="2.60.420.10">
    <property type="entry name" value="Maltose phosphorylase, domain 3"/>
    <property type="match status" value="1"/>
</dbReference>
<dbReference type="EC" id="3.2.1.40" evidence="2"/>
<feature type="domain" description="Alpha-L-rhamnosidase six-hairpin glycosidase" evidence="7">
    <location>
        <begin position="328"/>
        <end position="696"/>
    </location>
</feature>
<dbReference type="InterPro" id="IPR008902">
    <property type="entry name" value="Rhamnosid_concanavalin"/>
</dbReference>
<dbReference type="Pfam" id="PF05592">
    <property type="entry name" value="Bac_rhamnosid"/>
    <property type="match status" value="1"/>
</dbReference>
<evidence type="ECO:0000259" key="7">
    <source>
        <dbReference type="Pfam" id="PF17389"/>
    </source>
</evidence>
<feature type="domain" description="Alpha-L-rhamnosidase C-terminal" evidence="8">
    <location>
        <begin position="699"/>
        <end position="774"/>
    </location>
</feature>
<gene>
    <name evidence="9" type="ORF">HW566_13810</name>
</gene>
<evidence type="ECO:0000259" key="6">
    <source>
        <dbReference type="Pfam" id="PF08531"/>
    </source>
</evidence>
<accession>A0A7D5F8C7</accession>
<dbReference type="Gene3D" id="2.60.120.260">
    <property type="entry name" value="Galactose-binding domain-like"/>
    <property type="match status" value="2"/>
</dbReference>
<dbReference type="GO" id="GO:0030596">
    <property type="term" value="F:alpha-L-rhamnosidase activity"/>
    <property type="evidence" value="ECO:0007669"/>
    <property type="project" value="UniProtKB-EC"/>
</dbReference>
<feature type="domain" description="Alpha-L-rhamnosidase concanavalin-like" evidence="5">
    <location>
        <begin position="217"/>
        <end position="321"/>
    </location>
</feature>
<dbReference type="PANTHER" id="PTHR33307">
    <property type="entry name" value="ALPHA-RHAMNOSIDASE (EUROFUNG)"/>
    <property type="match status" value="1"/>
</dbReference>
<comment type="catalytic activity">
    <reaction evidence="1">
        <text>Hydrolysis of terminal non-reducing alpha-L-rhamnose residues in alpha-L-rhamnosides.</text>
        <dbReference type="EC" id="3.2.1.40"/>
    </reaction>
</comment>
<reference evidence="9 10" key="1">
    <citation type="submission" date="2020-06" db="EMBL/GenBank/DDBJ databases">
        <authorList>
            <person name="Jo H."/>
        </authorList>
    </citation>
    <scope>NUCLEOTIDE SEQUENCE [LARGE SCALE GENOMIC DNA]</scope>
    <source>
        <strain evidence="9 10">I46</strain>
    </source>
</reference>
<evidence type="ECO:0000313" key="9">
    <source>
        <dbReference type="EMBL" id="QLD12753.1"/>
    </source>
</evidence>
<evidence type="ECO:0000313" key="10">
    <source>
        <dbReference type="Proteomes" id="UP000509638"/>
    </source>
</evidence>
<dbReference type="PANTHER" id="PTHR33307:SF6">
    <property type="entry name" value="ALPHA-RHAMNOSIDASE (EUROFUNG)-RELATED"/>
    <property type="match status" value="1"/>
</dbReference>
<dbReference type="Pfam" id="PF08531">
    <property type="entry name" value="Bac_rhamnosid_N"/>
    <property type="match status" value="1"/>
</dbReference>